<protein>
    <submittedName>
        <fullName evidence="1">Uncharacterized protein</fullName>
    </submittedName>
</protein>
<dbReference type="AlphaFoldDB" id="A0A365H8D7"/>
<name>A0A365H8D7_9ACTN</name>
<proteinExistence type="predicted"/>
<comment type="caution">
    <text evidence="1">The sequence shown here is derived from an EMBL/GenBank/DDBJ whole genome shotgun (WGS) entry which is preliminary data.</text>
</comment>
<dbReference type="EMBL" id="QLYX01000004">
    <property type="protein sequence ID" value="RAY15375.1"/>
    <property type="molecule type" value="Genomic_DNA"/>
</dbReference>
<sequence>MEALLGHGFEVPAGWMDPSGPRDATILYRRPGQPLQAVVWDEESGARTGIFVAGRQGERTRLGNPSHLGGGLLPAPMETAKRLVLGVREPQVKYRSHADFRDGADDRIRIFN</sequence>
<dbReference type="Proteomes" id="UP000251891">
    <property type="component" value="Unassembled WGS sequence"/>
</dbReference>
<evidence type="ECO:0000313" key="2">
    <source>
        <dbReference type="Proteomes" id="UP000251891"/>
    </source>
</evidence>
<reference evidence="1 2" key="1">
    <citation type="submission" date="2018-06" db="EMBL/GenBank/DDBJ databases">
        <title>Actinomadura craniellae sp. nov. isolated from marine sponge Craniella sp.</title>
        <authorList>
            <person name="Li L."/>
            <person name="Xu Q.H."/>
            <person name="Lin H.W."/>
            <person name="Lu Y.H."/>
        </authorList>
    </citation>
    <scope>NUCLEOTIDE SEQUENCE [LARGE SCALE GENOMIC DNA]</scope>
    <source>
        <strain evidence="1 2">LHW63021</strain>
    </source>
</reference>
<gene>
    <name evidence="1" type="ORF">DPM19_11800</name>
</gene>
<evidence type="ECO:0000313" key="1">
    <source>
        <dbReference type="EMBL" id="RAY15375.1"/>
    </source>
</evidence>
<keyword evidence="2" id="KW-1185">Reference proteome</keyword>
<accession>A0A365H8D7</accession>
<organism evidence="1 2">
    <name type="scientific">Actinomadura craniellae</name>
    <dbReference type="NCBI Taxonomy" id="2231787"/>
    <lineage>
        <taxon>Bacteria</taxon>
        <taxon>Bacillati</taxon>
        <taxon>Actinomycetota</taxon>
        <taxon>Actinomycetes</taxon>
        <taxon>Streptosporangiales</taxon>
        <taxon>Thermomonosporaceae</taxon>
        <taxon>Actinomadura</taxon>
    </lineage>
</organism>